<accession>A0ABY3AY69</accession>
<evidence type="ECO:0000313" key="2">
    <source>
        <dbReference type="Proteomes" id="UP000319219"/>
    </source>
</evidence>
<keyword evidence="2" id="KW-1185">Reference proteome</keyword>
<dbReference type="RefSeq" id="WP_142614904.1">
    <property type="nucleotide sequence ID" value="NZ_VIJZ01000019.1"/>
</dbReference>
<gene>
    <name evidence="1" type="ORF">FKV70_25185</name>
</gene>
<dbReference type="EMBL" id="VIJZ01000019">
    <property type="protein sequence ID" value="TQR92834.1"/>
    <property type="molecule type" value="Genomic_DNA"/>
</dbReference>
<proteinExistence type="predicted"/>
<comment type="caution">
    <text evidence="1">The sequence shown here is derived from an EMBL/GenBank/DDBJ whole genome shotgun (WGS) entry which is preliminary data.</text>
</comment>
<organism evidence="1 2">
    <name type="scientific">Paenibacillus ottowii</name>
    <dbReference type="NCBI Taxonomy" id="2315729"/>
    <lineage>
        <taxon>Bacteria</taxon>
        <taxon>Bacillati</taxon>
        <taxon>Bacillota</taxon>
        <taxon>Bacilli</taxon>
        <taxon>Bacillales</taxon>
        <taxon>Paenibacillaceae</taxon>
        <taxon>Paenibacillus</taxon>
    </lineage>
</organism>
<reference evidence="1 2" key="1">
    <citation type="submission" date="2019-07" db="EMBL/GenBank/DDBJ databases">
        <title>Paenibacillus ottowii sp. nov. isolated from a fermentation system processing bovine manure.</title>
        <authorList>
            <person name="Velazquez L.F."/>
            <person name="Rajbanshi S."/>
            <person name="Guan S."/>
            <person name="Hinchee M."/>
            <person name="Welsh A."/>
        </authorList>
    </citation>
    <scope>NUCLEOTIDE SEQUENCE [LARGE SCALE GENOMIC DNA]</scope>
    <source>
        <strain evidence="1 2">MS2379</strain>
    </source>
</reference>
<sequence>MNKTERSLWVNKFKMPPNEAKKLHSLLFKKAKAYFREQSKEKPNPTNAEVLCYILSGEVK</sequence>
<dbReference type="Proteomes" id="UP000319219">
    <property type="component" value="Unassembled WGS sequence"/>
</dbReference>
<protein>
    <submittedName>
        <fullName evidence="1">Uncharacterized protein</fullName>
    </submittedName>
</protein>
<name>A0ABY3AY69_9BACL</name>
<evidence type="ECO:0000313" key="1">
    <source>
        <dbReference type="EMBL" id="TQR92834.1"/>
    </source>
</evidence>